<reference evidence="2" key="2">
    <citation type="submission" date="2014-09" db="EMBL/GenBank/DDBJ databases">
        <title>Criblamydia sequanensis harbors a mega-plasmid encoding arsenite resistance.</title>
        <authorList>
            <person name="Bertelli C."/>
            <person name="Goesmann A."/>
            <person name="Greub G."/>
        </authorList>
    </citation>
    <scope>NUCLEOTIDE SEQUENCE [LARGE SCALE GENOMIC DNA]</scope>
    <source>
        <strain evidence="2">CRIB-18</strain>
    </source>
</reference>
<accession>A0A090D0L3</accession>
<dbReference type="OrthoDB" id="5650049at2"/>
<name>A0A090D0L3_9BACT</name>
<comment type="caution">
    <text evidence="2">The sequence shown here is derived from an EMBL/GenBank/DDBJ whole genome shotgun (WGS) entry which is preliminary data.</text>
</comment>
<feature type="signal peptide" evidence="1">
    <location>
        <begin position="1"/>
        <end position="20"/>
    </location>
</feature>
<dbReference type="eggNOG" id="COG3637">
    <property type="taxonomic scope" value="Bacteria"/>
</dbReference>
<organism evidence="2 3">
    <name type="scientific">Candidatus Criblamydia sequanensis CRIB-18</name>
    <dbReference type="NCBI Taxonomy" id="1437425"/>
    <lineage>
        <taxon>Bacteria</taxon>
        <taxon>Pseudomonadati</taxon>
        <taxon>Chlamydiota</taxon>
        <taxon>Chlamydiia</taxon>
        <taxon>Parachlamydiales</taxon>
        <taxon>Candidatus Criblamydiaceae</taxon>
        <taxon>Candidatus Criblamydia</taxon>
    </lineage>
</organism>
<keyword evidence="3" id="KW-1185">Reference proteome</keyword>
<reference evidence="2" key="1">
    <citation type="submission" date="2013-12" db="EMBL/GenBank/DDBJ databases">
        <authorList>
            <person name="Linke B."/>
        </authorList>
    </citation>
    <scope>NUCLEOTIDE SEQUENCE [LARGE SCALE GENOMIC DNA]</scope>
    <source>
        <strain evidence="2">CRIB-18</strain>
    </source>
</reference>
<keyword evidence="1" id="KW-0732">Signal</keyword>
<dbReference type="STRING" id="1437425.CSEC_2040"/>
<proteinExistence type="predicted"/>
<dbReference type="EMBL" id="CCEJ010000010">
    <property type="protein sequence ID" value="CDR34846.1"/>
    <property type="molecule type" value="Genomic_DNA"/>
</dbReference>
<gene>
    <name evidence="2" type="ORF">CSEC_2040</name>
</gene>
<dbReference type="RefSeq" id="WP_041018405.1">
    <property type="nucleotide sequence ID" value="NZ_CCEJ010000010.1"/>
</dbReference>
<dbReference type="AlphaFoldDB" id="A0A090D0L3"/>
<evidence type="ECO:0000313" key="2">
    <source>
        <dbReference type="EMBL" id="CDR34846.1"/>
    </source>
</evidence>
<dbReference type="InterPro" id="IPR011250">
    <property type="entry name" value="OMP/PagP_B-barrel"/>
</dbReference>
<dbReference type="SUPFAM" id="SSF56925">
    <property type="entry name" value="OMPA-like"/>
    <property type="match status" value="1"/>
</dbReference>
<dbReference type="Gene3D" id="2.40.160.20">
    <property type="match status" value="1"/>
</dbReference>
<evidence type="ECO:0000256" key="1">
    <source>
        <dbReference type="SAM" id="SignalP"/>
    </source>
</evidence>
<sequence>MKRILASIFLMAITTNNINANWCCKQPMDTSFYLKVGSGVSFSESANVVAEPPTWNPAIQGYNSKLGNRAIADFGIGLELMKQIDLELSVSTRSTFKYRKFQTPVGGGDSYTREFDLDVVPILFSVNLLGRNISCLNWDFACGQIYPVIGAGVGVSHLFITNYRTTGLLPTGDSFPFLSFSAENQYTHRKNFTYTVLFGLEYNYNDCWAISTGYRWFDAGKFKGPRFQRVATGSAVDVGSEAWKMRFRANEWFIELKLFL</sequence>
<dbReference type="Proteomes" id="UP000031552">
    <property type="component" value="Unassembled WGS sequence"/>
</dbReference>
<protein>
    <submittedName>
        <fullName evidence="2">Secreted protein</fullName>
    </submittedName>
</protein>
<feature type="chain" id="PRO_5001853801" evidence="1">
    <location>
        <begin position="21"/>
        <end position="260"/>
    </location>
</feature>
<evidence type="ECO:0000313" key="3">
    <source>
        <dbReference type="Proteomes" id="UP000031552"/>
    </source>
</evidence>